<gene>
    <name evidence="2" type="ORF">EHLA_2938</name>
</gene>
<organism evidence="2 3">
    <name type="scientific">Anaerobutyricum hallii</name>
    <dbReference type="NCBI Taxonomy" id="39488"/>
    <lineage>
        <taxon>Bacteria</taxon>
        <taxon>Bacillati</taxon>
        <taxon>Bacillota</taxon>
        <taxon>Clostridia</taxon>
        <taxon>Lachnospirales</taxon>
        <taxon>Lachnospiraceae</taxon>
        <taxon>Anaerobutyricum</taxon>
    </lineage>
</organism>
<dbReference type="RefSeq" id="WP_021907710.1">
    <property type="nucleotide sequence ID" value="NZ_CP143936.1"/>
</dbReference>
<feature type="region of interest" description="Disordered" evidence="1">
    <location>
        <begin position="79"/>
        <end position="115"/>
    </location>
</feature>
<dbReference type="Proteomes" id="UP000217549">
    <property type="component" value="Chromosome I"/>
</dbReference>
<protein>
    <submittedName>
        <fullName evidence="2">Consensus disorder prediction</fullName>
    </submittedName>
</protein>
<sequence length="115" mass="12444">MFECLTKINWKKVGLFASGTLFGTAGIKALASDDAKKLYTNCTAAVLRAKETVMNTVTTVQENAEDIYEGAKQINEERAEAKAAAEFAEEAEAEEETEEETTEEVGAEAVEEAAE</sequence>
<keyword evidence="3" id="KW-1185">Reference proteome</keyword>
<accession>A0A285PWA3</accession>
<name>A0A285PWA3_9FIRM</name>
<proteinExistence type="predicted"/>
<evidence type="ECO:0000313" key="3">
    <source>
        <dbReference type="Proteomes" id="UP000217549"/>
    </source>
</evidence>
<feature type="compositionally biased region" description="Acidic residues" evidence="1">
    <location>
        <begin position="87"/>
        <end position="115"/>
    </location>
</feature>
<evidence type="ECO:0000313" key="2">
    <source>
        <dbReference type="EMBL" id="SOB73492.1"/>
    </source>
</evidence>
<dbReference type="STRING" id="39488.ERS852450_00691"/>
<dbReference type="AlphaFoldDB" id="A0A285PWA3"/>
<reference evidence="3" key="1">
    <citation type="submission" date="2017-09" db="EMBL/GenBank/DDBJ databases">
        <authorList>
            <person name="Shetty A S."/>
        </authorList>
    </citation>
    <scope>NUCLEOTIDE SEQUENCE [LARGE SCALE GENOMIC DNA]</scope>
</reference>
<evidence type="ECO:0000256" key="1">
    <source>
        <dbReference type="SAM" id="MobiDB-lite"/>
    </source>
</evidence>
<dbReference type="EMBL" id="LT907978">
    <property type="protein sequence ID" value="SOB73492.1"/>
    <property type="molecule type" value="Genomic_DNA"/>
</dbReference>
<dbReference type="Pfam" id="PF19605">
    <property type="entry name" value="DUF6110"/>
    <property type="match status" value="1"/>
</dbReference>
<dbReference type="KEGG" id="ehl:EHLA_2938"/>
<dbReference type="InterPro" id="IPR046092">
    <property type="entry name" value="DUF6110"/>
</dbReference>